<dbReference type="EMBL" id="CM045764">
    <property type="protein sequence ID" value="KAI8007841.1"/>
    <property type="molecule type" value="Genomic_DNA"/>
</dbReference>
<reference evidence="1 2" key="1">
    <citation type="journal article" date="2022" name="Plant J.">
        <title>Chromosome-level genome of Camellia lanceoleosa provides a valuable resource for understanding genome evolution and self-incompatibility.</title>
        <authorList>
            <person name="Gong W."/>
            <person name="Xiao S."/>
            <person name="Wang L."/>
            <person name="Liao Z."/>
            <person name="Chang Y."/>
            <person name="Mo W."/>
            <person name="Hu G."/>
            <person name="Li W."/>
            <person name="Zhao G."/>
            <person name="Zhu H."/>
            <person name="Hu X."/>
            <person name="Ji K."/>
            <person name="Xiang X."/>
            <person name="Song Q."/>
            <person name="Yuan D."/>
            <person name="Jin S."/>
            <person name="Zhang L."/>
        </authorList>
    </citation>
    <scope>NUCLEOTIDE SEQUENCE [LARGE SCALE GENOMIC DNA]</scope>
    <source>
        <strain evidence="1">SQ_2022a</strain>
    </source>
</reference>
<dbReference type="Proteomes" id="UP001060215">
    <property type="component" value="Chromosome 7"/>
</dbReference>
<evidence type="ECO:0000313" key="1">
    <source>
        <dbReference type="EMBL" id="KAI8007841.1"/>
    </source>
</evidence>
<organism evidence="1 2">
    <name type="scientific">Camellia lanceoleosa</name>
    <dbReference type="NCBI Taxonomy" id="1840588"/>
    <lineage>
        <taxon>Eukaryota</taxon>
        <taxon>Viridiplantae</taxon>
        <taxon>Streptophyta</taxon>
        <taxon>Embryophyta</taxon>
        <taxon>Tracheophyta</taxon>
        <taxon>Spermatophyta</taxon>
        <taxon>Magnoliopsida</taxon>
        <taxon>eudicotyledons</taxon>
        <taxon>Gunneridae</taxon>
        <taxon>Pentapetalae</taxon>
        <taxon>asterids</taxon>
        <taxon>Ericales</taxon>
        <taxon>Theaceae</taxon>
        <taxon>Camellia</taxon>
    </lineage>
</organism>
<evidence type="ECO:0000313" key="2">
    <source>
        <dbReference type="Proteomes" id="UP001060215"/>
    </source>
</evidence>
<keyword evidence="2" id="KW-1185">Reference proteome</keyword>
<name>A0ACC0H7I1_9ERIC</name>
<protein>
    <submittedName>
        <fullName evidence="1">Pollen receptor-like kinase 1</fullName>
    </submittedName>
</protein>
<gene>
    <name evidence="1" type="ORF">LOK49_LG07G00106</name>
</gene>
<accession>A0ACC0H7I1</accession>
<proteinExistence type="predicted"/>
<comment type="caution">
    <text evidence="1">The sequence shown here is derived from an EMBL/GenBank/DDBJ whole genome shotgun (WGS) entry which is preliminary data.</text>
</comment>
<sequence length="159" mass="17349">MPSNFSKKVKKRRSLNLISWIYKPNSAAAANKSYTGTLETLTETPARHSSSMTPQLGSSSSFKATGLPVPAAVVVAEQQQYGSSPDMSVSSNSKRGDQHGKLSFVRDDRQRFDLQDLLRASAEVLGSDNFGSSYKAVLMDGHAVVVKRKLQRLKSELEA</sequence>